<proteinExistence type="predicted"/>
<keyword evidence="2" id="KW-1185">Reference proteome</keyword>
<organism evidence="1 2">
    <name type="scientific">Trichonephila clavipes</name>
    <name type="common">Golden silk orbweaver</name>
    <name type="synonym">Nephila clavipes</name>
    <dbReference type="NCBI Taxonomy" id="2585209"/>
    <lineage>
        <taxon>Eukaryota</taxon>
        <taxon>Metazoa</taxon>
        <taxon>Ecdysozoa</taxon>
        <taxon>Arthropoda</taxon>
        <taxon>Chelicerata</taxon>
        <taxon>Arachnida</taxon>
        <taxon>Araneae</taxon>
        <taxon>Araneomorphae</taxon>
        <taxon>Entelegynae</taxon>
        <taxon>Araneoidea</taxon>
        <taxon>Nephilidae</taxon>
        <taxon>Trichonephila</taxon>
    </lineage>
</organism>
<sequence>MTAKELAQDIAATTRETTSRQTVYRHLSENALYTRRQVAYPPNTRQRLIYALKERGELLPEDEIDNLICSIRASFGFEKLATFIIRQGQGNVVIKVTDLWPVPLNTSRVEGFDER</sequence>
<name>A0A8X6V7W0_TRICX</name>
<evidence type="ECO:0000313" key="2">
    <source>
        <dbReference type="Proteomes" id="UP000887159"/>
    </source>
</evidence>
<dbReference type="AlphaFoldDB" id="A0A8X6V7W0"/>
<protein>
    <submittedName>
        <fullName evidence="1">Uncharacterized protein</fullName>
    </submittedName>
</protein>
<reference evidence="1" key="1">
    <citation type="submission" date="2020-08" db="EMBL/GenBank/DDBJ databases">
        <title>Multicomponent nature underlies the extraordinary mechanical properties of spider dragline silk.</title>
        <authorList>
            <person name="Kono N."/>
            <person name="Nakamura H."/>
            <person name="Mori M."/>
            <person name="Yoshida Y."/>
            <person name="Ohtoshi R."/>
            <person name="Malay A.D."/>
            <person name="Moran D.A.P."/>
            <person name="Tomita M."/>
            <person name="Numata K."/>
            <person name="Arakawa K."/>
        </authorList>
    </citation>
    <scope>NUCLEOTIDE SEQUENCE</scope>
</reference>
<gene>
    <name evidence="1" type="ORF">TNCV_3066151</name>
</gene>
<accession>A0A8X6V7W0</accession>
<comment type="caution">
    <text evidence="1">The sequence shown here is derived from an EMBL/GenBank/DDBJ whole genome shotgun (WGS) entry which is preliminary data.</text>
</comment>
<dbReference type="Proteomes" id="UP000887159">
    <property type="component" value="Unassembled WGS sequence"/>
</dbReference>
<evidence type="ECO:0000313" key="1">
    <source>
        <dbReference type="EMBL" id="GFX97728.1"/>
    </source>
</evidence>
<dbReference type="EMBL" id="BMAU01021199">
    <property type="protein sequence ID" value="GFX97728.1"/>
    <property type="molecule type" value="Genomic_DNA"/>
</dbReference>